<keyword evidence="2" id="KW-1185">Reference proteome</keyword>
<gene>
    <name evidence="1" type="ORF">BJ138DRAFT_1116472</name>
</gene>
<dbReference type="EMBL" id="MU267880">
    <property type="protein sequence ID" value="KAH7907695.1"/>
    <property type="molecule type" value="Genomic_DNA"/>
</dbReference>
<reference evidence="1" key="1">
    <citation type="journal article" date="2021" name="New Phytol.">
        <title>Evolutionary innovations through gain and loss of genes in the ectomycorrhizal Boletales.</title>
        <authorList>
            <person name="Wu G."/>
            <person name="Miyauchi S."/>
            <person name="Morin E."/>
            <person name="Kuo A."/>
            <person name="Drula E."/>
            <person name="Varga T."/>
            <person name="Kohler A."/>
            <person name="Feng B."/>
            <person name="Cao Y."/>
            <person name="Lipzen A."/>
            <person name="Daum C."/>
            <person name="Hundley H."/>
            <person name="Pangilinan J."/>
            <person name="Johnson J."/>
            <person name="Barry K."/>
            <person name="LaButti K."/>
            <person name="Ng V."/>
            <person name="Ahrendt S."/>
            <person name="Min B."/>
            <person name="Choi I.G."/>
            <person name="Park H."/>
            <person name="Plett J.M."/>
            <person name="Magnuson J."/>
            <person name="Spatafora J.W."/>
            <person name="Nagy L.G."/>
            <person name="Henrissat B."/>
            <person name="Grigoriev I.V."/>
            <person name="Yang Z.L."/>
            <person name="Xu J."/>
            <person name="Martin F.M."/>
        </authorList>
    </citation>
    <scope>NUCLEOTIDE SEQUENCE</scope>
    <source>
        <strain evidence="1">ATCC 28755</strain>
    </source>
</reference>
<evidence type="ECO:0000313" key="2">
    <source>
        <dbReference type="Proteomes" id="UP000790377"/>
    </source>
</evidence>
<accession>A0ACB8A2X5</accession>
<evidence type="ECO:0000313" key="1">
    <source>
        <dbReference type="EMBL" id="KAH7907695.1"/>
    </source>
</evidence>
<sequence length="738" mass="81078">MDAKQRRALRILPTALQDVANKAIQGSTADLQTLYENITGHDIEVKPSPWLTALLPVFFTAFDPALIPPSNKEEYTEDELSAICRARWALKAVGRIFDRIPPKDGDRTSWERMFPWMSFLQTEFLLPDPMRDERLGMSFPAGDIAQTAVHAFSVICYAGKRNIAMIQSTPGATHLIAVLWLFVAHQHVDYGVLQGADKSKAKLLLQGAISLVTLATISPEAPEGMAALLRAAGTINRVLATTVRYVSLIADTVRVIKDPTSDNIAVVDVATNAIADCATFLESFKHGDPAHSHALVALGSVQLVTTTIRHIARLLLAYAHASRLNVRPNAHPPRTPIQRVDDLANAYQYLHFAFFHLGDGVTPTCHALNAGLLDAIFRTWLYVSSPPPRPPPNCLQVHSSRPKFAEYEGIVVLLHVIPCYFVYPRVLRALARALKHPAFREAEQLARADKGVGAQLWALWETLGGMAREYIALGLRAGPGTDGLHARRCAADNASGLFPLYQNGSESQSQGESESEDETEARTGAGTYQRCAGCLARTYCSKACQRADWNAGHRMGCGVLRNGLGTTTSPTLRRALPLISTIEQTEWARNQTRIRQAYHGYIERVRAQASSDGVSGERMEQLAVEIDLISYPRNIRVVPLDFESYMQSDTSVPSSSGAVSGSGSSHHHHQRQRTVTREEWTDTLAVLCKHQRRSGMHLDLPMPTLTVIKIWDGQSHEPRTLLSPGAVLGVFCTGAAIH</sequence>
<proteinExistence type="predicted"/>
<name>A0ACB8A2X5_9AGAM</name>
<organism evidence="1 2">
    <name type="scientific">Hygrophoropsis aurantiaca</name>
    <dbReference type="NCBI Taxonomy" id="72124"/>
    <lineage>
        <taxon>Eukaryota</taxon>
        <taxon>Fungi</taxon>
        <taxon>Dikarya</taxon>
        <taxon>Basidiomycota</taxon>
        <taxon>Agaricomycotina</taxon>
        <taxon>Agaricomycetes</taxon>
        <taxon>Agaricomycetidae</taxon>
        <taxon>Boletales</taxon>
        <taxon>Coniophorineae</taxon>
        <taxon>Hygrophoropsidaceae</taxon>
        <taxon>Hygrophoropsis</taxon>
    </lineage>
</organism>
<protein>
    <submittedName>
        <fullName evidence="1">Uncharacterized protein</fullName>
    </submittedName>
</protein>
<comment type="caution">
    <text evidence="1">The sequence shown here is derived from an EMBL/GenBank/DDBJ whole genome shotgun (WGS) entry which is preliminary data.</text>
</comment>
<dbReference type="Proteomes" id="UP000790377">
    <property type="component" value="Unassembled WGS sequence"/>
</dbReference>